<feature type="compositionally biased region" description="Low complexity" evidence="1">
    <location>
        <begin position="1"/>
        <end position="27"/>
    </location>
</feature>
<evidence type="ECO:0000256" key="2">
    <source>
        <dbReference type="SAM" id="Phobius"/>
    </source>
</evidence>
<proteinExistence type="predicted"/>
<keyword evidence="2" id="KW-1133">Transmembrane helix</keyword>
<organism evidence="3 4">
    <name type="scientific">Falsiroseomonas tokyonensis</name>
    <dbReference type="NCBI Taxonomy" id="430521"/>
    <lineage>
        <taxon>Bacteria</taxon>
        <taxon>Pseudomonadati</taxon>
        <taxon>Pseudomonadota</taxon>
        <taxon>Alphaproteobacteria</taxon>
        <taxon>Acetobacterales</taxon>
        <taxon>Roseomonadaceae</taxon>
        <taxon>Falsiroseomonas</taxon>
    </lineage>
</organism>
<evidence type="ECO:0000313" key="3">
    <source>
        <dbReference type="EMBL" id="MFC3000509.1"/>
    </source>
</evidence>
<reference evidence="4" key="1">
    <citation type="journal article" date="2019" name="Int. J. Syst. Evol. Microbiol.">
        <title>The Global Catalogue of Microorganisms (GCM) 10K type strain sequencing project: providing services to taxonomists for standard genome sequencing and annotation.</title>
        <authorList>
            <consortium name="The Broad Institute Genomics Platform"/>
            <consortium name="The Broad Institute Genome Sequencing Center for Infectious Disease"/>
            <person name="Wu L."/>
            <person name="Ma J."/>
        </authorList>
    </citation>
    <scope>NUCLEOTIDE SEQUENCE [LARGE SCALE GENOMIC DNA]</scope>
    <source>
        <strain evidence="4">CGMCC 1.16855</strain>
    </source>
</reference>
<evidence type="ECO:0008006" key="5">
    <source>
        <dbReference type="Google" id="ProtNLM"/>
    </source>
</evidence>
<dbReference type="RefSeq" id="WP_216836602.1">
    <property type="nucleotide sequence ID" value="NZ_JAFNJS010000003.1"/>
</dbReference>
<comment type="caution">
    <text evidence="3">The sequence shown here is derived from an EMBL/GenBank/DDBJ whole genome shotgun (WGS) entry which is preliminary data.</text>
</comment>
<feature type="compositionally biased region" description="Low complexity" evidence="1">
    <location>
        <begin position="81"/>
        <end position="93"/>
    </location>
</feature>
<keyword evidence="2" id="KW-0472">Membrane</keyword>
<evidence type="ECO:0000313" key="4">
    <source>
        <dbReference type="Proteomes" id="UP001595420"/>
    </source>
</evidence>
<keyword evidence="4" id="KW-1185">Reference proteome</keyword>
<feature type="region of interest" description="Disordered" evidence="1">
    <location>
        <begin position="1"/>
        <end position="117"/>
    </location>
</feature>
<protein>
    <recommendedName>
        <fullName evidence="5">GAF domain-containing protein</fullName>
    </recommendedName>
</protein>
<feature type="transmembrane region" description="Helical" evidence="2">
    <location>
        <begin position="139"/>
        <end position="161"/>
    </location>
</feature>
<gene>
    <name evidence="3" type="ORF">ACFOD3_11435</name>
</gene>
<feature type="transmembrane region" description="Helical" evidence="2">
    <location>
        <begin position="206"/>
        <end position="224"/>
    </location>
</feature>
<dbReference type="EMBL" id="JBHRSB010000003">
    <property type="protein sequence ID" value="MFC3000509.1"/>
    <property type="molecule type" value="Genomic_DNA"/>
</dbReference>
<accession>A0ABV7BW83</accession>
<keyword evidence="2" id="KW-0812">Transmembrane</keyword>
<name>A0ABV7BW83_9PROT</name>
<dbReference type="Proteomes" id="UP001595420">
    <property type="component" value="Unassembled WGS sequence"/>
</dbReference>
<evidence type="ECO:0000256" key="1">
    <source>
        <dbReference type="SAM" id="MobiDB-lite"/>
    </source>
</evidence>
<feature type="transmembrane region" description="Helical" evidence="2">
    <location>
        <begin position="173"/>
        <end position="194"/>
    </location>
</feature>
<sequence length="569" mass="58068">MKMPTAAAGRRAASPPASPEGSAEAAAIRPHGQAAAPEPTPDVVPDPWAEPWAAQTPPAASPPAPGAARRAWSWLRRPRPAEAAAARLRAMAEPEAEPEAGEAPPPPEARPLPGTLPETLPFPNLSPFSLPMRPLAEGLAGLLLLVVLDWAVTGGSGFAHWPASPLVLPVLYVAARYGMVAGCAVAVVAGVLRLGLAVTSDLWNSGAWALPLAWPPLALMVGAFTDLARHRMRQAQAAAAAAIADREAMAESNQRLADRALELDARLGARLQATTAVFEAARILGNGTEGVIRGATGLLRAATGCTACSFWMAEDRTLHLVAAEGWPPEGSGKLSQVLLPGPLTDAIGRGRGALVATRQADRLALGGEGLLAAPVLSPWDGFLLGMVKIEDIGFSELGLETIAALEAAAGWIGAALAEARAREAAESAAGGSALSGFPAAGGLMVPGEEASRAISVMTGLARRLGFELALLSAEIPAGPRGAAALEATRAAMAEAFRGSDLLLEARLEERRLSILLPGAAVAGAEIAAARLRALLAQRAPSATAQVVVSVALLHGMTGGGWQVAEAHGG</sequence>